<sequence length="406" mass="44134">MGTNEVSTDEVITELTKIYGDTFDRTVRHTSLNPRREGIIAVLVHLQSTRRLMADEVADIITVANAALQYGDSTLGEAAHRILSQFPITGTVNPTTEPDDTDTEQRSEPESFEFLNELALAFRAAENHPRPQYAPVLEGVRAVLAHLTAAGRLVPAGGMALTAEEVEKVRAAREELRGYRNFTGYGRSHVNQLIAAVDALFPATEPALYCSKGVCSANEGHDGTCAEASGWAHDAYEDPPTPAEPAEEETKADPRMDEADLALAETRAEVACAVAKYPPFNSSHEGYAVLKEEVDELWDDVKANNVEHSIEEAVQVAAMAIRYITDMRAASSPVVPAPNETGPWQTWQEVPEGVKYESGAKHWGAARKYLNRSGVRMAVVNGEEYPSTTDESKIQGLAPFVAAEEG</sequence>
<evidence type="ECO:0000313" key="1">
    <source>
        <dbReference type="EMBL" id="MFB9778868.1"/>
    </source>
</evidence>
<evidence type="ECO:0008006" key="3">
    <source>
        <dbReference type="Google" id="ProtNLM"/>
    </source>
</evidence>
<reference evidence="1 2" key="1">
    <citation type="submission" date="2024-09" db="EMBL/GenBank/DDBJ databases">
        <authorList>
            <person name="Sun Q."/>
            <person name="Mori K."/>
        </authorList>
    </citation>
    <scope>NUCLEOTIDE SEQUENCE [LARGE SCALE GENOMIC DNA]</scope>
    <source>
        <strain evidence="1 2">JCM 11411</strain>
    </source>
</reference>
<keyword evidence="2" id="KW-1185">Reference proteome</keyword>
<name>A0ABV5X8R9_9NOCA</name>
<gene>
    <name evidence="1" type="ORF">ACFFQ6_04200</name>
</gene>
<protein>
    <recommendedName>
        <fullName evidence="3">DUF222 domain-containing protein</fullName>
    </recommendedName>
</protein>
<dbReference type="Proteomes" id="UP001589587">
    <property type="component" value="Unassembled WGS sequence"/>
</dbReference>
<proteinExistence type="predicted"/>
<dbReference type="EMBL" id="JBHMAS010000004">
    <property type="protein sequence ID" value="MFB9778868.1"/>
    <property type="molecule type" value="Genomic_DNA"/>
</dbReference>
<organism evidence="1 2">
    <name type="scientific">Rhodococcus baikonurensis</name>
    <dbReference type="NCBI Taxonomy" id="172041"/>
    <lineage>
        <taxon>Bacteria</taxon>
        <taxon>Bacillati</taxon>
        <taxon>Actinomycetota</taxon>
        <taxon>Actinomycetes</taxon>
        <taxon>Mycobacteriales</taxon>
        <taxon>Nocardiaceae</taxon>
        <taxon>Rhodococcus</taxon>
        <taxon>Rhodococcus erythropolis group</taxon>
    </lineage>
</organism>
<comment type="caution">
    <text evidence="1">The sequence shown here is derived from an EMBL/GenBank/DDBJ whole genome shotgun (WGS) entry which is preliminary data.</text>
</comment>
<dbReference type="RefSeq" id="WP_378373967.1">
    <property type="nucleotide sequence ID" value="NZ_JBHMAS010000004.1"/>
</dbReference>
<evidence type="ECO:0000313" key="2">
    <source>
        <dbReference type="Proteomes" id="UP001589587"/>
    </source>
</evidence>
<accession>A0ABV5X8R9</accession>